<dbReference type="HOGENOM" id="CLU_303046_0_0_1"/>
<name>F0XNK1_GROCL</name>
<evidence type="ECO:0000256" key="13">
    <source>
        <dbReference type="SAM" id="Phobius"/>
    </source>
</evidence>
<dbReference type="InterPro" id="IPR008217">
    <property type="entry name" value="Ccc1_fam"/>
</dbReference>
<feature type="transmembrane region" description="Helical" evidence="13">
    <location>
        <begin position="905"/>
        <end position="923"/>
    </location>
</feature>
<proteinExistence type="inferred from homology"/>
<evidence type="ECO:0000256" key="11">
    <source>
        <dbReference type="ARBA" id="ARBA00023136"/>
    </source>
</evidence>
<evidence type="ECO:0000256" key="10">
    <source>
        <dbReference type="ARBA" id="ARBA00023006"/>
    </source>
</evidence>
<feature type="transmembrane region" description="Helical" evidence="13">
    <location>
        <begin position="952"/>
        <end position="973"/>
    </location>
</feature>
<dbReference type="PANTHER" id="PTHR28005:SF1">
    <property type="entry name" value="AUTOPHAGY-RELATED PROTEIN 17"/>
    <property type="match status" value="1"/>
</dbReference>
<evidence type="ECO:0000256" key="6">
    <source>
        <dbReference type="ARBA" id="ARBA00013806"/>
    </source>
</evidence>
<dbReference type="InterPro" id="IPR007240">
    <property type="entry name" value="Atg17"/>
</dbReference>
<dbReference type="GO" id="GO:0034045">
    <property type="term" value="C:phagophore assembly site membrane"/>
    <property type="evidence" value="ECO:0007669"/>
    <property type="project" value="UniProtKB-SubCell"/>
</dbReference>
<protein>
    <recommendedName>
        <fullName evidence="6">Autophagy-related protein 17</fullName>
    </recommendedName>
</protein>
<evidence type="ECO:0000256" key="4">
    <source>
        <dbReference type="ARBA" id="ARBA00006259"/>
    </source>
</evidence>
<dbReference type="EMBL" id="GL629801">
    <property type="protein sequence ID" value="EFX00065.1"/>
    <property type="molecule type" value="Genomic_DNA"/>
</dbReference>
<dbReference type="eggNOG" id="KOG4473">
    <property type="taxonomic scope" value="Eukaryota"/>
</dbReference>
<dbReference type="InParanoid" id="F0XNK1"/>
<feature type="region of interest" description="Disordered" evidence="12">
    <location>
        <begin position="784"/>
        <end position="810"/>
    </location>
</feature>
<feature type="transmembrane region" description="Helical" evidence="13">
    <location>
        <begin position="871"/>
        <end position="893"/>
    </location>
</feature>
<dbReference type="GO" id="GO:0016301">
    <property type="term" value="F:kinase activity"/>
    <property type="evidence" value="ECO:0007669"/>
    <property type="project" value="UniProtKB-KW"/>
</dbReference>
<sequence length="983" mass="104871">MPRSRSSTATMTSSSHATSRPSSLSQAEARSRNNGHDSDETHPDDSHDSHDSLDNDDGDDGSAISVPVETLVEHLLAARRALGTISQVLRGNELATQAHQLHAETVVLAAQTAFLRQGIRDQVDVLVRMRSGMGRAYEVGRREFRRLIRTLDAANGQLEHTMAILRATTVAAIFRPEGEDPRNLLDFVDESGVAALQNAIKESIAELQAAQTSFDGDLLRFDTDLRTLNKTMAAAPTTPPPLPLLVTAEDTDGQQGSGPTMPHLLASLTTRSHAMAENLSSLTRHFDMCVKAVQTTEGKSALERWQAAQSQEGAEETEEGDSGHGNHDNHPVSISGVIAEQEAASGQGGLTNLEPISAQERADILQVVMQDAGEVDYAVGDTANELHAAEAEFAAVRAHHEQTAAAFAATAATLRVLDDVGGRLPSYAAAETEFSERWAHEQAAVADRLADMDELRAFYEGYANAYDTLILEAERRRNVEAKIQAVWRKARDAVDRLVVADAAERESFRHDVGEYLPTDLWADMDRPPRGHDLFSAAAAAAAAAAAVAATTTAAVGSNKTMDGTDESGPDPSTSSNGPGGSSTRTDRQVEDWLSVMLVVSQSQHVDSRAAAIGLETTRLPFRTAPSAGKDLDDISPNMNMLLDTVGLGHAASASSSCALPRYVPLDSKPAGRRLSIDDAENNDGSSASHAVRHRHSCRPRQRAASAAAAAAAALPSASKARLIPSSRRFWADFTLGFADGLTVPFALTAGLSSLGQTDTVLSAGLAEISAGCISMGIGGYLSARQTSSEPEPVFPDGEETDEKSPRRREDEHLATTVAHRYLEPLGLPLELQQLVLNHIADQPHVTDRLVATALDQDDDEDDDNDNDDGDLVWPVSAGLSVAGGYLVGGMLPLGPYFFVTSVGDGLRWSFAVCILALFLFGFVRDFCLSGTGETARQPAIPWRRLWKSTCEGLQMVVLGGIAAIAAVLCVRLLEDAKSGQDSS</sequence>
<organism evidence="16">
    <name type="scientific">Grosmannia clavigera (strain kw1407 / UAMH 11150)</name>
    <name type="common">Blue stain fungus</name>
    <name type="synonym">Graphiocladiella clavigera</name>
    <dbReference type="NCBI Taxonomy" id="655863"/>
    <lineage>
        <taxon>Eukaryota</taxon>
        <taxon>Fungi</taxon>
        <taxon>Dikarya</taxon>
        <taxon>Ascomycota</taxon>
        <taxon>Pezizomycotina</taxon>
        <taxon>Sordariomycetes</taxon>
        <taxon>Sordariomycetidae</taxon>
        <taxon>Ophiostomatales</taxon>
        <taxon>Ophiostomataceae</taxon>
        <taxon>Leptographium</taxon>
    </lineage>
</organism>
<dbReference type="GO" id="GO:0034727">
    <property type="term" value="P:piecemeal microautophagy of the nucleus"/>
    <property type="evidence" value="ECO:0007669"/>
    <property type="project" value="TreeGrafter"/>
</dbReference>
<feature type="region of interest" description="Disordered" evidence="12">
    <location>
        <begin position="1"/>
        <end position="64"/>
    </location>
</feature>
<feature type="compositionally biased region" description="Basic and acidic residues" evidence="12">
    <location>
        <begin position="321"/>
        <end position="330"/>
    </location>
</feature>
<keyword evidence="15" id="KW-0418">Kinase</keyword>
<evidence type="ECO:0000256" key="5">
    <source>
        <dbReference type="ARBA" id="ARBA00007049"/>
    </source>
</evidence>
<feature type="domain" description="Autophagy protein ATG17-like" evidence="14">
    <location>
        <begin position="82"/>
        <end position="516"/>
    </location>
</feature>
<comment type="similarity">
    <text evidence="4">Belongs to the ATG17 family.</text>
</comment>
<feature type="compositionally biased region" description="Basic residues" evidence="12">
    <location>
        <begin position="690"/>
        <end position="701"/>
    </location>
</feature>
<keyword evidence="16" id="KW-1185">Reference proteome</keyword>
<evidence type="ECO:0000256" key="7">
    <source>
        <dbReference type="ARBA" id="ARBA00022490"/>
    </source>
</evidence>
<dbReference type="Proteomes" id="UP000007796">
    <property type="component" value="Unassembled WGS sequence"/>
</dbReference>
<dbReference type="Pfam" id="PF04108">
    <property type="entry name" value="ATG17_like"/>
    <property type="match status" value="1"/>
</dbReference>
<dbReference type="GO" id="GO:0005384">
    <property type="term" value="F:manganese ion transmembrane transporter activity"/>
    <property type="evidence" value="ECO:0007669"/>
    <property type="project" value="InterPro"/>
</dbReference>
<keyword evidence="7" id="KW-0963">Cytoplasm</keyword>
<feature type="region of interest" description="Disordered" evidence="12">
    <location>
        <begin position="553"/>
        <end position="586"/>
    </location>
</feature>
<keyword evidence="8 13" id="KW-0812">Transmembrane</keyword>
<evidence type="ECO:0000313" key="16">
    <source>
        <dbReference type="Proteomes" id="UP000007796"/>
    </source>
</evidence>
<reference evidence="15 16" key="1">
    <citation type="journal article" date="2011" name="Proc. Natl. Acad. Sci. U.S.A.">
        <title>Genome and transcriptome analyses of the mountain pine beetle-fungal symbiont Grosmannia clavigera, a lodgepole pine pathogen.</title>
        <authorList>
            <person name="DiGuistini S."/>
            <person name="Wang Y."/>
            <person name="Liao N.Y."/>
            <person name="Taylor G."/>
            <person name="Tanguay P."/>
            <person name="Feau N."/>
            <person name="Henrissat B."/>
            <person name="Chan S.K."/>
            <person name="Hesse-Orce U."/>
            <person name="Alamouti S.M."/>
            <person name="Tsui C.K.M."/>
            <person name="Docking R.T."/>
            <person name="Levasseur A."/>
            <person name="Haridas S."/>
            <person name="Robertson G."/>
            <person name="Birol I."/>
            <person name="Holt R.A."/>
            <person name="Marra M.A."/>
            <person name="Hamelin R.C."/>
            <person name="Hirst M."/>
            <person name="Jones S.J.M."/>
            <person name="Bohlmann J."/>
            <person name="Breuil C."/>
        </authorList>
    </citation>
    <scope>NUCLEOTIDE SEQUENCE [LARGE SCALE GENOMIC DNA]</scope>
    <source>
        <strain evidence="16">kw1407 / UAMH 11150</strain>
    </source>
</reference>
<accession>F0XNK1</accession>
<dbReference type="OrthoDB" id="1937984at2759"/>
<dbReference type="GO" id="GO:0012505">
    <property type="term" value="C:endomembrane system"/>
    <property type="evidence" value="ECO:0007669"/>
    <property type="project" value="UniProtKB-SubCell"/>
</dbReference>
<dbReference type="GO" id="GO:0030295">
    <property type="term" value="F:protein kinase activator activity"/>
    <property type="evidence" value="ECO:0007669"/>
    <property type="project" value="TreeGrafter"/>
</dbReference>
<feature type="compositionally biased region" description="Basic and acidic residues" evidence="12">
    <location>
        <begin position="29"/>
        <end position="53"/>
    </location>
</feature>
<evidence type="ECO:0000256" key="8">
    <source>
        <dbReference type="ARBA" id="ARBA00022692"/>
    </source>
</evidence>
<evidence type="ECO:0000256" key="3">
    <source>
        <dbReference type="ARBA" id="ARBA00004623"/>
    </source>
</evidence>
<dbReference type="GO" id="GO:0060090">
    <property type="term" value="F:molecular adaptor activity"/>
    <property type="evidence" value="ECO:0007669"/>
    <property type="project" value="TreeGrafter"/>
</dbReference>
<feature type="region of interest" description="Disordered" evidence="12">
    <location>
        <begin position="300"/>
        <end position="332"/>
    </location>
</feature>
<dbReference type="GO" id="GO:0030026">
    <property type="term" value="P:intracellular manganese ion homeostasis"/>
    <property type="evidence" value="ECO:0007669"/>
    <property type="project" value="InterPro"/>
</dbReference>
<gene>
    <name evidence="15" type="ORF">CMQ_7067</name>
</gene>
<keyword evidence="15" id="KW-0808">Transferase</keyword>
<dbReference type="STRING" id="655863.F0XNK1"/>
<dbReference type="GO" id="GO:0000422">
    <property type="term" value="P:autophagy of mitochondrion"/>
    <property type="evidence" value="ECO:0007669"/>
    <property type="project" value="TreeGrafter"/>
</dbReference>
<comment type="similarity">
    <text evidence="5">Belongs to the CCC1 family.</text>
</comment>
<dbReference type="RefSeq" id="XP_014169547.1">
    <property type="nucleotide sequence ID" value="XM_014314072.1"/>
</dbReference>
<dbReference type="InterPro" id="IPR045326">
    <property type="entry name" value="ATG17-like_dom"/>
</dbReference>
<feature type="region of interest" description="Disordered" evidence="12">
    <location>
        <begin position="673"/>
        <end position="702"/>
    </location>
</feature>
<evidence type="ECO:0000259" key="14">
    <source>
        <dbReference type="Pfam" id="PF04108"/>
    </source>
</evidence>
<dbReference type="GO" id="GO:0000045">
    <property type="term" value="P:autophagosome assembly"/>
    <property type="evidence" value="ECO:0007669"/>
    <property type="project" value="TreeGrafter"/>
</dbReference>
<keyword evidence="9 13" id="KW-1133">Transmembrane helix</keyword>
<evidence type="ECO:0000313" key="15">
    <source>
        <dbReference type="EMBL" id="EFX00065.1"/>
    </source>
</evidence>
<keyword evidence="11 13" id="KW-0472">Membrane</keyword>
<evidence type="ECO:0000256" key="9">
    <source>
        <dbReference type="ARBA" id="ARBA00022989"/>
    </source>
</evidence>
<evidence type="ECO:0000256" key="2">
    <source>
        <dbReference type="ARBA" id="ARBA00004496"/>
    </source>
</evidence>
<keyword evidence="10" id="KW-0072">Autophagy</keyword>
<comment type="subcellular location">
    <subcellularLocation>
        <location evidence="2">Cytoplasm</location>
    </subcellularLocation>
    <subcellularLocation>
        <location evidence="1">Endomembrane system</location>
        <topology evidence="1">Multi-pass membrane protein</topology>
    </subcellularLocation>
    <subcellularLocation>
        <location evidence="3">Preautophagosomal structure membrane</location>
        <topology evidence="3">Peripheral membrane protein</topology>
    </subcellularLocation>
</comment>
<dbReference type="AlphaFoldDB" id="F0XNK1"/>
<evidence type="ECO:0000256" key="1">
    <source>
        <dbReference type="ARBA" id="ARBA00004127"/>
    </source>
</evidence>
<evidence type="ECO:0000256" key="12">
    <source>
        <dbReference type="SAM" id="MobiDB-lite"/>
    </source>
</evidence>
<feature type="compositionally biased region" description="Low complexity" evidence="12">
    <location>
        <begin position="1"/>
        <end position="25"/>
    </location>
</feature>
<dbReference type="PANTHER" id="PTHR28005">
    <property type="entry name" value="AUTOPHAGY-RELATED PROTEIN 17"/>
    <property type="match status" value="1"/>
</dbReference>
<dbReference type="GeneID" id="25980570"/>
<dbReference type="GO" id="GO:1990316">
    <property type="term" value="C:Atg1/ULK1 kinase complex"/>
    <property type="evidence" value="ECO:0007669"/>
    <property type="project" value="TreeGrafter"/>
</dbReference>
<dbReference type="Pfam" id="PF01988">
    <property type="entry name" value="VIT1"/>
    <property type="match status" value="1"/>
</dbReference>